<dbReference type="Gene3D" id="1.20.1260.30">
    <property type="match status" value="1"/>
</dbReference>
<evidence type="ECO:0000313" key="11">
    <source>
        <dbReference type="Proteomes" id="UP001519271"/>
    </source>
</evidence>
<name>A0ABS4G771_9CLOT</name>
<gene>
    <name evidence="10" type="ORF">J2Z34_002923</name>
</gene>
<organism evidence="10 11">
    <name type="scientific">Youngiibacter multivorans</name>
    <dbReference type="NCBI Taxonomy" id="937251"/>
    <lineage>
        <taxon>Bacteria</taxon>
        <taxon>Bacillati</taxon>
        <taxon>Bacillota</taxon>
        <taxon>Clostridia</taxon>
        <taxon>Eubacteriales</taxon>
        <taxon>Clostridiaceae</taxon>
        <taxon>Youngiibacter</taxon>
    </lineage>
</organism>
<keyword evidence="4 10" id="KW-0808">Transferase</keyword>
<dbReference type="EMBL" id="JAGGKC010000029">
    <property type="protein sequence ID" value="MBP1920412.1"/>
    <property type="molecule type" value="Genomic_DNA"/>
</dbReference>
<dbReference type="Gene3D" id="3.40.50.150">
    <property type="entry name" value="Vaccinia Virus protein VP39"/>
    <property type="match status" value="1"/>
</dbReference>
<reference evidence="10 11" key="1">
    <citation type="submission" date="2021-03" db="EMBL/GenBank/DDBJ databases">
        <title>Genomic Encyclopedia of Type Strains, Phase IV (KMG-IV): sequencing the most valuable type-strain genomes for metagenomic binning, comparative biology and taxonomic classification.</title>
        <authorList>
            <person name="Goeker M."/>
        </authorList>
    </citation>
    <scope>NUCLEOTIDE SEQUENCE [LARGE SCALE GENOMIC DNA]</scope>
    <source>
        <strain evidence="10 11">DSM 6139</strain>
    </source>
</reference>
<dbReference type="InterPro" id="IPR022749">
    <property type="entry name" value="D12N6_MeTrfase_N"/>
</dbReference>
<dbReference type="PANTHER" id="PTHR42998:SF1">
    <property type="entry name" value="TYPE I RESTRICTION ENZYME HINDI METHYLASE SUBUNIT"/>
    <property type="match status" value="1"/>
</dbReference>
<evidence type="ECO:0000256" key="5">
    <source>
        <dbReference type="ARBA" id="ARBA00022691"/>
    </source>
</evidence>
<keyword evidence="3 10" id="KW-0489">Methyltransferase</keyword>
<dbReference type="GO" id="GO:0032259">
    <property type="term" value="P:methylation"/>
    <property type="evidence" value="ECO:0007669"/>
    <property type="project" value="UniProtKB-KW"/>
</dbReference>
<dbReference type="Proteomes" id="UP001519271">
    <property type="component" value="Unassembled WGS sequence"/>
</dbReference>
<evidence type="ECO:0000259" key="8">
    <source>
        <dbReference type="Pfam" id="PF02384"/>
    </source>
</evidence>
<keyword evidence="5" id="KW-0949">S-adenosyl-L-methionine</keyword>
<dbReference type="GO" id="GO:0009007">
    <property type="term" value="F:site-specific DNA-methyltransferase (adenine-specific) activity"/>
    <property type="evidence" value="ECO:0007669"/>
    <property type="project" value="UniProtKB-EC"/>
</dbReference>
<dbReference type="Pfam" id="PF02384">
    <property type="entry name" value="N6_Mtase"/>
    <property type="match status" value="1"/>
</dbReference>
<evidence type="ECO:0000259" key="9">
    <source>
        <dbReference type="Pfam" id="PF12161"/>
    </source>
</evidence>
<dbReference type="PRINTS" id="PR00507">
    <property type="entry name" value="N12N6MTFRASE"/>
</dbReference>
<comment type="similarity">
    <text evidence="1">Belongs to the N(4)/N(6)-methyltransferase family.</text>
</comment>
<evidence type="ECO:0000256" key="2">
    <source>
        <dbReference type="ARBA" id="ARBA00011900"/>
    </source>
</evidence>
<keyword evidence="6" id="KW-0680">Restriction system</keyword>
<dbReference type="InterPro" id="IPR029063">
    <property type="entry name" value="SAM-dependent_MTases_sf"/>
</dbReference>
<evidence type="ECO:0000256" key="3">
    <source>
        <dbReference type="ARBA" id="ARBA00022603"/>
    </source>
</evidence>
<evidence type="ECO:0000256" key="1">
    <source>
        <dbReference type="ARBA" id="ARBA00006594"/>
    </source>
</evidence>
<dbReference type="SUPFAM" id="SSF53335">
    <property type="entry name" value="S-adenosyl-L-methionine-dependent methyltransferases"/>
    <property type="match status" value="1"/>
</dbReference>
<dbReference type="RefSeq" id="WP_209460585.1">
    <property type="nucleotide sequence ID" value="NZ_JAGGKC010000029.1"/>
</dbReference>
<dbReference type="Pfam" id="PF12161">
    <property type="entry name" value="HsdM_N"/>
    <property type="match status" value="1"/>
</dbReference>
<evidence type="ECO:0000313" key="10">
    <source>
        <dbReference type="EMBL" id="MBP1920412.1"/>
    </source>
</evidence>
<evidence type="ECO:0000256" key="7">
    <source>
        <dbReference type="ARBA" id="ARBA00047942"/>
    </source>
</evidence>
<comment type="caution">
    <text evidence="10">The sequence shown here is derived from an EMBL/GenBank/DDBJ whole genome shotgun (WGS) entry which is preliminary data.</text>
</comment>
<feature type="domain" description="DNA methylase adenine-specific" evidence="8">
    <location>
        <begin position="149"/>
        <end position="460"/>
    </location>
</feature>
<proteinExistence type="inferred from homology"/>
<accession>A0ABS4G771</accession>
<sequence>MANGNNTASLGFEQQIWAAADILRGNMDAAEYKHVVLGLIFLKYISDKFEERYLQLKEEDDDVEDKDAYSEVNVFFVPPSARWNVISEAAHKEEIGSVIDDAMRAIEKENRRLKDILPKNYSRSELDKRRLGNVVDIFTNIQMVEHGSTKDILGRAYEYCLAKFAEQEGKRAGEFFTPSCVVRTLVEVLQPFKGRVYDPCCGSGGMFVQSADFVGHHSGNINNLSVFGQDANPTTRKMALMNLAIHGIEADLGPYNADTFHQDLHPHLKADFIMANPPFNLSDWNDGSLNDDPRWKYGLPPSGNANFAWLQHMIHHLAPSGKIGMVLANGSLSSQSGGEGDIRRRIVEDDLVEGIIAMPTQLFFTTQIPVSLWFISRNKRQKGKTLFIDARKMGTMVNRRLREMTEEDIAKIAETFEAFDNGTLEDVKGYCAAVPTAEIAKQDFILTPGRYVGIEDQEDDGEPFEEKMTRLTSELSEMFKRSHELEEEIRTRLGAIGYEM</sequence>
<dbReference type="InterPro" id="IPR003356">
    <property type="entry name" value="DNA_methylase_A-5"/>
</dbReference>
<dbReference type="EC" id="2.1.1.72" evidence="2"/>
<keyword evidence="11" id="KW-1185">Reference proteome</keyword>
<evidence type="ECO:0000256" key="6">
    <source>
        <dbReference type="ARBA" id="ARBA00022747"/>
    </source>
</evidence>
<evidence type="ECO:0000256" key="4">
    <source>
        <dbReference type="ARBA" id="ARBA00022679"/>
    </source>
</evidence>
<dbReference type="InterPro" id="IPR038333">
    <property type="entry name" value="T1MK-like_N_sf"/>
</dbReference>
<feature type="domain" description="N6 adenine-specific DNA methyltransferase N-terminal" evidence="9">
    <location>
        <begin position="13"/>
        <end position="138"/>
    </location>
</feature>
<dbReference type="PANTHER" id="PTHR42998">
    <property type="entry name" value="TYPE I RESTRICTION ENZYME HINDVIIP M PROTEIN-RELATED"/>
    <property type="match status" value="1"/>
</dbReference>
<dbReference type="InterPro" id="IPR052916">
    <property type="entry name" value="Type-I_RE_MTase_Subunit"/>
</dbReference>
<protein>
    <recommendedName>
        <fullName evidence="2">site-specific DNA-methyltransferase (adenine-specific)</fullName>
        <ecNumber evidence="2">2.1.1.72</ecNumber>
    </recommendedName>
</protein>
<comment type="catalytic activity">
    <reaction evidence="7">
        <text>a 2'-deoxyadenosine in DNA + S-adenosyl-L-methionine = an N(6)-methyl-2'-deoxyadenosine in DNA + S-adenosyl-L-homocysteine + H(+)</text>
        <dbReference type="Rhea" id="RHEA:15197"/>
        <dbReference type="Rhea" id="RHEA-COMP:12418"/>
        <dbReference type="Rhea" id="RHEA-COMP:12419"/>
        <dbReference type="ChEBI" id="CHEBI:15378"/>
        <dbReference type="ChEBI" id="CHEBI:57856"/>
        <dbReference type="ChEBI" id="CHEBI:59789"/>
        <dbReference type="ChEBI" id="CHEBI:90615"/>
        <dbReference type="ChEBI" id="CHEBI:90616"/>
        <dbReference type="EC" id="2.1.1.72"/>
    </reaction>
</comment>